<comment type="caution">
    <text evidence="1">The sequence shown here is derived from an EMBL/GenBank/DDBJ whole genome shotgun (WGS) entry which is preliminary data.</text>
</comment>
<dbReference type="EMBL" id="BMAT01005043">
    <property type="protein sequence ID" value="GFR85952.1"/>
    <property type="molecule type" value="Genomic_DNA"/>
</dbReference>
<protein>
    <submittedName>
        <fullName evidence="1">Uncharacterized protein</fullName>
    </submittedName>
</protein>
<organism evidence="1 2">
    <name type="scientific">Elysia marginata</name>
    <dbReference type="NCBI Taxonomy" id="1093978"/>
    <lineage>
        <taxon>Eukaryota</taxon>
        <taxon>Metazoa</taxon>
        <taxon>Spiralia</taxon>
        <taxon>Lophotrochozoa</taxon>
        <taxon>Mollusca</taxon>
        <taxon>Gastropoda</taxon>
        <taxon>Heterobranchia</taxon>
        <taxon>Euthyneura</taxon>
        <taxon>Panpulmonata</taxon>
        <taxon>Sacoglossa</taxon>
        <taxon>Placobranchoidea</taxon>
        <taxon>Plakobranchidae</taxon>
        <taxon>Elysia</taxon>
    </lineage>
</organism>
<name>A0AAV4GKJ6_9GAST</name>
<dbReference type="Proteomes" id="UP000762676">
    <property type="component" value="Unassembled WGS sequence"/>
</dbReference>
<proteinExistence type="predicted"/>
<gene>
    <name evidence="1" type="ORF">ElyMa_002454000</name>
</gene>
<keyword evidence="2" id="KW-1185">Reference proteome</keyword>
<reference evidence="1 2" key="1">
    <citation type="journal article" date="2021" name="Elife">
        <title>Chloroplast acquisition without the gene transfer in kleptoplastic sea slugs, Plakobranchus ocellatus.</title>
        <authorList>
            <person name="Maeda T."/>
            <person name="Takahashi S."/>
            <person name="Yoshida T."/>
            <person name="Shimamura S."/>
            <person name="Takaki Y."/>
            <person name="Nagai Y."/>
            <person name="Toyoda A."/>
            <person name="Suzuki Y."/>
            <person name="Arimoto A."/>
            <person name="Ishii H."/>
            <person name="Satoh N."/>
            <person name="Nishiyama T."/>
            <person name="Hasebe M."/>
            <person name="Maruyama T."/>
            <person name="Minagawa J."/>
            <person name="Obokata J."/>
            <person name="Shigenobu S."/>
        </authorList>
    </citation>
    <scope>NUCLEOTIDE SEQUENCE [LARGE SCALE GENOMIC DNA]</scope>
</reference>
<evidence type="ECO:0000313" key="2">
    <source>
        <dbReference type="Proteomes" id="UP000762676"/>
    </source>
</evidence>
<accession>A0AAV4GKJ6</accession>
<evidence type="ECO:0000313" key="1">
    <source>
        <dbReference type="EMBL" id="GFR85952.1"/>
    </source>
</evidence>
<sequence length="131" mass="14731">MIIASPFVFIRLNVDQSAGWQCIVASSPATVAQFLTHITCRMLNKVMTPARPLPDNRPGTVNKSWSNPLRLTLSFWPDFKMTSRIVMTTRFRPASLDTLNEAKRSSGSNVYVHTNITAFIYDTYVGVSPFM</sequence>
<dbReference type="AlphaFoldDB" id="A0AAV4GKJ6"/>